<dbReference type="Pfam" id="PF00007">
    <property type="entry name" value="Cys_knot"/>
    <property type="match status" value="1"/>
</dbReference>
<dbReference type="EMBL" id="JACASE010000005">
    <property type="protein sequence ID" value="KAF6466518.1"/>
    <property type="molecule type" value="Genomic_DNA"/>
</dbReference>
<dbReference type="PANTHER" id="PTHR11339:SF371">
    <property type="entry name" value="MUCIN-2"/>
    <property type="match status" value="1"/>
</dbReference>
<feature type="compositionally biased region" description="Basic residues" evidence="5">
    <location>
        <begin position="175"/>
        <end position="184"/>
    </location>
</feature>
<organism evidence="7 8">
    <name type="scientific">Rousettus aegyptiacus</name>
    <name type="common">Egyptian fruit bat</name>
    <name type="synonym">Pteropus aegyptiacus</name>
    <dbReference type="NCBI Taxonomy" id="9407"/>
    <lineage>
        <taxon>Eukaryota</taxon>
        <taxon>Metazoa</taxon>
        <taxon>Chordata</taxon>
        <taxon>Craniata</taxon>
        <taxon>Vertebrata</taxon>
        <taxon>Euteleostomi</taxon>
        <taxon>Mammalia</taxon>
        <taxon>Eutheria</taxon>
        <taxon>Laurasiatheria</taxon>
        <taxon>Chiroptera</taxon>
        <taxon>Yinpterochiroptera</taxon>
        <taxon>Pteropodoidea</taxon>
        <taxon>Pteropodidae</taxon>
        <taxon>Rousettinae</taxon>
        <taxon>Rousettus</taxon>
    </lineage>
</organism>
<dbReference type="InterPro" id="IPR006208">
    <property type="entry name" value="Glyco_hormone_CN"/>
</dbReference>
<evidence type="ECO:0000313" key="8">
    <source>
        <dbReference type="Proteomes" id="UP000593571"/>
    </source>
</evidence>
<evidence type="ECO:0000259" key="6">
    <source>
        <dbReference type="PROSITE" id="PS01225"/>
    </source>
</evidence>
<evidence type="ECO:0000256" key="5">
    <source>
        <dbReference type="SAM" id="MobiDB-lite"/>
    </source>
</evidence>
<dbReference type="AlphaFoldDB" id="A0A7J8H2W8"/>
<feature type="disulfide bond" evidence="4">
    <location>
        <begin position="108"/>
        <end position="162"/>
    </location>
</feature>
<evidence type="ECO:0000256" key="1">
    <source>
        <dbReference type="ARBA" id="ARBA00004613"/>
    </source>
</evidence>
<dbReference type="Proteomes" id="UP000593571">
    <property type="component" value="Unassembled WGS sequence"/>
</dbReference>
<dbReference type="InterPro" id="IPR050780">
    <property type="entry name" value="Mucin_vWF_Thrombospondin_sf"/>
</dbReference>
<dbReference type="InterPro" id="IPR006207">
    <property type="entry name" value="Cys_knot_C"/>
</dbReference>
<name>A0A7J8H2W8_ROUAE</name>
<comment type="caution">
    <text evidence="4">Lacks conserved residue(s) required for the propagation of feature annotation.</text>
</comment>
<evidence type="ECO:0000256" key="4">
    <source>
        <dbReference type="PROSITE-ProRule" id="PRU00039"/>
    </source>
</evidence>
<comment type="subcellular location">
    <subcellularLocation>
        <location evidence="1">Secreted</location>
    </subcellularLocation>
</comment>
<evidence type="ECO:0000256" key="3">
    <source>
        <dbReference type="ARBA" id="ARBA00023157"/>
    </source>
</evidence>
<protein>
    <submittedName>
        <fullName evidence="7">Mucin 2, oligomeric mucus/gel-forming</fullName>
    </submittedName>
</protein>
<dbReference type="SMART" id="SM00041">
    <property type="entry name" value="CT"/>
    <property type="match status" value="1"/>
</dbReference>
<dbReference type="PANTHER" id="PTHR11339">
    <property type="entry name" value="EXTRACELLULAR MATRIX GLYCOPROTEIN RELATED"/>
    <property type="match status" value="1"/>
</dbReference>
<gene>
    <name evidence="7" type="ORF">HJG63_013719</name>
</gene>
<dbReference type="Gene3D" id="2.10.90.10">
    <property type="entry name" value="Cystine-knot cytokines"/>
    <property type="match status" value="1"/>
</dbReference>
<comment type="caution">
    <text evidence="7">The sequence shown here is derived from an EMBL/GenBank/DDBJ whole genome shotgun (WGS) entry which is preliminary data.</text>
</comment>
<reference evidence="7 8" key="1">
    <citation type="journal article" date="2020" name="Nature">
        <title>Six reference-quality genomes reveal evolution of bat adaptations.</title>
        <authorList>
            <person name="Jebb D."/>
            <person name="Huang Z."/>
            <person name="Pippel M."/>
            <person name="Hughes G.M."/>
            <person name="Lavrichenko K."/>
            <person name="Devanna P."/>
            <person name="Winkler S."/>
            <person name="Jermiin L.S."/>
            <person name="Skirmuntt E.C."/>
            <person name="Katzourakis A."/>
            <person name="Burkitt-Gray L."/>
            <person name="Ray D.A."/>
            <person name="Sullivan K.A.M."/>
            <person name="Roscito J.G."/>
            <person name="Kirilenko B.M."/>
            <person name="Davalos L.M."/>
            <person name="Corthals A.P."/>
            <person name="Power M.L."/>
            <person name="Jones G."/>
            <person name="Ransome R.D."/>
            <person name="Dechmann D.K.N."/>
            <person name="Locatelli A.G."/>
            <person name="Puechmaille S.J."/>
            <person name="Fedrigo O."/>
            <person name="Jarvis E.D."/>
            <person name="Hiller M."/>
            <person name="Vernes S.C."/>
            <person name="Myers E.W."/>
            <person name="Teeling E.C."/>
        </authorList>
    </citation>
    <scope>NUCLEOTIDE SEQUENCE [LARGE SCALE GENOMIC DNA]</scope>
    <source>
        <strain evidence="7">MRouAeg1</strain>
        <tissue evidence="7">Muscle</tissue>
    </source>
</reference>
<keyword evidence="3 4" id="KW-1015">Disulfide bond</keyword>
<sequence length="195" mass="21080">MTAATTLSQIRPHLQIAEPGDIKSDPTNNCTFFSCVKIHNQLISSVSNISCPDFDPSICLPGSITFMPNGCCKKCIPRNETRIPCSTIPVTKDISDAGCKGTITTNYCSGSCGTFAMYSAEAQALDHKCSCCQEERTRQQEVVLSCPDGSSRNHTYTHIESCLCQDTACEPVRARRAAPSRARHSGSQALRPGRG</sequence>
<feature type="disulfide bond" evidence="4">
    <location>
        <begin position="112"/>
        <end position="164"/>
    </location>
</feature>
<dbReference type="GO" id="GO:0031012">
    <property type="term" value="C:extracellular matrix"/>
    <property type="evidence" value="ECO:0007669"/>
    <property type="project" value="TreeGrafter"/>
</dbReference>
<proteinExistence type="predicted"/>
<evidence type="ECO:0000256" key="2">
    <source>
        <dbReference type="ARBA" id="ARBA00022525"/>
    </source>
</evidence>
<feature type="region of interest" description="Disordered" evidence="5">
    <location>
        <begin position="175"/>
        <end position="195"/>
    </location>
</feature>
<keyword evidence="2" id="KW-0964">Secreted</keyword>
<keyword evidence="8" id="KW-1185">Reference proteome</keyword>
<evidence type="ECO:0000313" key="7">
    <source>
        <dbReference type="EMBL" id="KAF6466518.1"/>
    </source>
</evidence>
<dbReference type="PROSITE" id="PS01185">
    <property type="entry name" value="CTCK_1"/>
    <property type="match status" value="1"/>
</dbReference>
<dbReference type="PROSITE" id="PS01225">
    <property type="entry name" value="CTCK_2"/>
    <property type="match status" value="1"/>
</dbReference>
<dbReference type="GO" id="GO:0005615">
    <property type="term" value="C:extracellular space"/>
    <property type="evidence" value="ECO:0007669"/>
    <property type="project" value="TreeGrafter"/>
</dbReference>
<accession>A0A7J8H2W8</accession>
<dbReference type="InterPro" id="IPR029034">
    <property type="entry name" value="Cystine-knot_cytokine"/>
</dbReference>
<feature type="domain" description="CTCK" evidence="6">
    <location>
        <begin position="85"/>
        <end position="170"/>
    </location>
</feature>